<sequence>MLRATHDPGFYNTFGQSTTETLGTGPDDDNWDDIEFPASSFFSTDFGRSVSSTTDSDVDPLYWLQHEQDVSGVLSSVSLYDSDSSRFGFSLGARSDDTAPSSVGEKEEKEMFVDFEDGLRSEDLENGKRNTRQTVGLGKTKGAVIRLGGHRKVVDSTGDWDEDLEIPENGLSLSAFTERKMTMVQEIEEDKEDPFNLSDLDITFDEDVVGRGVQIFVTSIEGEAESSATQKSVNNSDLQPAPYADAYSTDMLGDELEIPKDMNILQLSTRFREQSSDDQPNDWVTDLTNLSGGALDSVVQPSTSQVNAVRSLSANSLGSSEDESFDDIVFPESMDKLKLSVGVESESPNPPPAAPSLQWHDSDEENFLSGIVVPEDTAFLMSLGNHHNVKHKPQPVRPVRQLERHVLPVQVFFTPQPSRIPRPSLVSSNSSSNRLDSTPSKTANIARSVQKINDSISLSHSSFVSTPPRTRVSSTPSTQTLNPALFPFTKPLGKRASSPSLRSASTPTNGSSTPPPSSPLRRTTPTLGFASSTSTLKLPPAPQPSRSTELRMNLLSKRASSAQLRTIPSPASLPPPPPQPQLQPQPQSQPQPQPQPSVTRALTWSGSPARVARPATTATATATVTSEVKTVKTANTLMIMRKPKRRLRYGDGTELDGFDDLPTSALIEEKFRKEPMIVASHTFSLHLPNDRDKVKPHTTSNLRLATRESSKSGGLMPQGQDSQSVKQGRRQPNSIRQLETPKTKVIGDMTYNPAHRRWEGNESALRDFDSGFHSFSSGVPNGPSARPALISNLGAVSKIALVVGNMVFDPERMCWVKNPGAGNEDSEEEVEEEEDPFAGMDDDDDNDERECDGGREEAQTSMVSLEQARAGLPGRRASVGTRARPRAFSASGAREFVVGTEFDLTSEAVDRWIGEEMRHRDEMGKWVGAMGARLKNAERYGVGREHLYQIRKLLDYAIGLDICVNYISTYLPFA</sequence>
<dbReference type="EMBL" id="RBNJ01000638">
    <property type="protein sequence ID" value="RUS34242.1"/>
    <property type="molecule type" value="Genomic_DNA"/>
</dbReference>
<organism evidence="2 3">
    <name type="scientific">Jimgerdemannia flammicorona</name>
    <dbReference type="NCBI Taxonomy" id="994334"/>
    <lineage>
        <taxon>Eukaryota</taxon>
        <taxon>Fungi</taxon>
        <taxon>Fungi incertae sedis</taxon>
        <taxon>Mucoromycota</taxon>
        <taxon>Mucoromycotina</taxon>
        <taxon>Endogonomycetes</taxon>
        <taxon>Endogonales</taxon>
        <taxon>Endogonaceae</taxon>
        <taxon>Jimgerdemannia</taxon>
    </lineage>
</organism>
<accession>A0A433QWQ6</accession>
<feature type="compositionally biased region" description="Polar residues" evidence="1">
    <location>
        <begin position="13"/>
        <end position="22"/>
    </location>
</feature>
<proteinExistence type="predicted"/>
<evidence type="ECO:0000313" key="3">
    <source>
        <dbReference type="Proteomes" id="UP000274822"/>
    </source>
</evidence>
<reference evidence="2 3" key="1">
    <citation type="journal article" date="2018" name="New Phytol.">
        <title>Phylogenomics of Endogonaceae and evolution of mycorrhizas within Mucoromycota.</title>
        <authorList>
            <person name="Chang Y."/>
            <person name="Desiro A."/>
            <person name="Na H."/>
            <person name="Sandor L."/>
            <person name="Lipzen A."/>
            <person name="Clum A."/>
            <person name="Barry K."/>
            <person name="Grigoriev I.V."/>
            <person name="Martin F.M."/>
            <person name="Stajich J.E."/>
            <person name="Smith M.E."/>
            <person name="Bonito G."/>
            <person name="Spatafora J.W."/>
        </authorList>
    </citation>
    <scope>NUCLEOTIDE SEQUENCE [LARGE SCALE GENOMIC DNA]</scope>
    <source>
        <strain evidence="2 3">AD002</strain>
    </source>
</reference>
<feature type="compositionally biased region" description="Low complexity" evidence="1">
    <location>
        <begin position="422"/>
        <end position="440"/>
    </location>
</feature>
<dbReference type="Proteomes" id="UP000274822">
    <property type="component" value="Unassembled WGS sequence"/>
</dbReference>
<feature type="region of interest" description="Disordered" evidence="1">
    <location>
        <begin position="1"/>
        <end position="29"/>
    </location>
</feature>
<dbReference type="GO" id="GO:0001100">
    <property type="term" value="P:negative regulation of exit from mitosis"/>
    <property type="evidence" value="ECO:0007669"/>
    <property type="project" value="InterPro"/>
</dbReference>
<dbReference type="PANTHER" id="PTHR35140">
    <property type="entry name" value="MITOTIC CHECK POINT PROTEIN BFA1"/>
    <property type="match status" value="1"/>
</dbReference>
<feature type="compositionally biased region" description="Low complexity" evidence="1">
    <location>
        <begin position="503"/>
        <end position="512"/>
    </location>
</feature>
<feature type="region of interest" description="Disordered" evidence="1">
    <location>
        <begin position="224"/>
        <end position="245"/>
    </location>
</feature>
<dbReference type="InterPro" id="IPR034586">
    <property type="entry name" value="Bfa1/Byr4"/>
</dbReference>
<comment type="caution">
    <text evidence="2">The sequence shown here is derived from an EMBL/GenBank/DDBJ whole genome shotgun (WGS) entry which is preliminary data.</text>
</comment>
<feature type="region of interest" description="Disordered" evidence="1">
    <location>
        <begin position="418"/>
        <end position="443"/>
    </location>
</feature>
<feature type="region of interest" description="Disordered" evidence="1">
    <location>
        <begin position="687"/>
        <end position="744"/>
    </location>
</feature>
<protein>
    <submittedName>
        <fullName evidence="2">Uncharacterized protein</fullName>
    </submittedName>
</protein>
<evidence type="ECO:0000313" key="2">
    <source>
        <dbReference type="EMBL" id="RUS34242.1"/>
    </source>
</evidence>
<feature type="region of interest" description="Disordered" evidence="1">
    <location>
        <begin position="559"/>
        <end position="601"/>
    </location>
</feature>
<feature type="compositionally biased region" description="Polar residues" evidence="1">
    <location>
        <begin position="226"/>
        <end position="238"/>
    </location>
</feature>
<dbReference type="GO" id="GO:0044732">
    <property type="term" value="C:mitotic spindle pole body"/>
    <property type="evidence" value="ECO:0007669"/>
    <property type="project" value="TreeGrafter"/>
</dbReference>
<feature type="compositionally biased region" description="Acidic residues" evidence="1">
    <location>
        <begin position="824"/>
        <end position="850"/>
    </location>
</feature>
<gene>
    <name evidence="2" type="ORF">BC938DRAFT_481671</name>
</gene>
<dbReference type="PANTHER" id="PTHR35140:SF1">
    <property type="entry name" value="MITOTIC CHECK POINT PROTEIN BFA1"/>
    <property type="match status" value="1"/>
</dbReference>
<name>A0A433QWQ6_9FUNG</name>
<feature type="region of interest" description="Disordered" evidence="1">
    <location>
        <begin position="459"/>
        <end position="547"/>
    </location>
</feature>
<dbReference type="GO" id="GO:1990334">
    <property type="term" value="C:Bfa1-Bub2 complex"/>
    <property type="evidence" value="ECO:0007669"/>
    <property type="project" value="InterPro"/>
</dbReference>
<feature type="region of interest" description="Disordered" evidence="1">
    <location>
        <begin position="341"/>
        <end position="360"/>
    </location>
</feature>
<feature type="compositionally biased region" description="Polar residues" evidence="1">
    <location>
        <begin position="459"/>
        <end position="482"/>
    </location>
</feature>
<feature type="compositionally biased region" description="Pro residues" evidence="1">
    <location>
        <begin position="571"/>
        <end position="595"/>
    </location>
</feature>
<dbReference type="AlphaFoldDB" id="A0A433QWQ6"/>
<feature type="region of interest" description="Disordered" evidence="1">
    <location>
        <begin position="818"/>
        <end position="862"/>
    </location>
</feature>
<evidence type="ECO:0000256" key="1">
    <source>
        <dbReference type="SAM" id="MobiDB-lite"/>
    </source>
</evidence>
<feature type="compositionally biased region" description="Polar residues" evidence="1">
    <location>
        <begin position="719"/>
        <end position="737"/>
    </location>
</feature>
<dbReference type="GO" id="GO:0005096">
    <property type="term" value="F:GTPase activator activity"/>
    <property type="evidence" value="ECO:0007669"/>
    <property type="project" value="InterPro"/>
</dbReference>
<keyword evidence="3" id="KW-1185">Reference proteome</keyword>